<dbReference type="PANTHER" id="PTHR14296:SF18">
    <property type="entry name" value="REMODELING AND SPACING FACTOR 1 ISOFORM X1"/>
    <property type="match status" value="1"/>
</dbReference>
<feature type="non-terminal residue" evidence="2">
    <location>
        <position position="1"/>
    </location>
</feature>
<name>A0ABV0RIN4_9TELE</name>
<evidence type="ECO:0000313" key="3">
    <source>
        <dbReference type="Proteomes" id="UP001434883"/>
    </source>
</evidence>
<sequence>VEVEEEKPEIIIKEKKEAKRSKSWGRRSTRAKKTISYRFDEFDEAIEEAIEEDIKEAEGGGAGRGKDMANITGHRGKDISTILQAEEGKENGRPPRPNAAQRRKKRRRLNDLDSDSTVDEEESEEEFRLSETSEEEFVGSDNETEPETEADSNGSDFGSNRSGRRHPSSWNRKPQRSRQSSRKRRRPKWYSDDEEEETDEVDEEEIGRKILVVFNQVGL</sequence>
<evidence type="ECO:0000256" key="1">
    <source>
        <dbReference type="SAM" id="MobiDB-lite"/>
    </source>
</evidence>
<feature type="compositionally biased region" description="Acidic residues" evidence="1">
    <location>
        <begin position="132"/>
        <end position="150"/>
    </location>
</feature>
<feature type="region of interest" description="Disordered" evidence="1">
    <location>
        <begin position="1"/>
        <end position="30"/>
    </location>
</feature>
<feature type="compositionally biased region" description="Polar residues" evidence="1">
    <location>
        <begin position="151"/>
        <end position="161"/>
    </location>
</feature>
<evidence type="ECO:0000313" key="2">
    <source>
        <dbReference type="EMBL" id="MEQ2208030.1"/>
    </source>
</evidence>
<accession>A0ABV0RIN4</accession>
<organism evidence="2 3">
    <name type="scientific">Xenoophorus captivus</name>
    <dbReference type="NCBI Taxonomy" id="1517983"/>
    <lineage>
        <taxon>Eukaryota</taxon>
        <taxon>Metazoa</taxon>
        <taxon>Chordata</taxon>
        <taxon>Craniata</taxon>
        <taxon>Vertebrata</taxon>
        <taxon>Euteleostomi</taxon>
        <taxon>Actinopterygii</taxon>
        <taxon>Neopterygii</taxon>
        <taxon>Teleostei</taxon>
        <taxon>Neoteleostei</taxon>
        <taxon>Acanthomorphata</taxon>
        <taxon>Ovalentaria</taxon>
        <taxon>Atherinomorphae</taxon>
        <taxon>Cyprinodontiformes</taxon>
        <taxon>Goodeidae</taxon>
        <taxon>Xenoophorus</taxon>
    </lineage>
</organism>
<feature type="compositionally biased region" description="Basic residues" evidence="1">
    <location>
        <begin position="162"/>
        <end position="188"/>
    </location>
</feature>
<feature type="region of interest" description="Disordered" evidence="1">
    <location>
        <begin position="54"/>
        <end position="206"/>
    </location>
</feature>
<gene>
    <name evidence="2" type="ORF">XENOCAPTIV_023402</name>
</gene>
<feature type="compositionally biased region" description="Acidic residues" evidence="1">
    <location>
        <begin position="192"/>
        <end position="205"/>
    </location>
</feature>
<dbReference type="Proteomes" id="UP001434883">
    <property type="component" value="Unassembled WGS sequence"/>
</dbReference>
<feature type="compositionally biased region" description="Acidic residues" evidence="1">
    <location>
        <begin position="112"/>
        <end position="125"/>
    </location>
</feature>
<feature type="compositionally biased region" description="Basic and acidic residues" evidence="1">
    <location>
        <begin position="8"/>
        <end position="17"/>
    </location>
</feature>
<dbReference type="InterPro" id="IPR028938">
    <property type="entry name" value="Rsf1-like"/>
</dbReference>
<comment type="caution">
    <text evidence="2">The sequence shown here is derived from an EMBL/GenBank/DDBJ whole genome shotgun (WGS) entry which is preliminary data.</text>
</comment>
<protein>
    <recommendedName>
        <fullName evidence="4">Remodeling and spacing factor 1</fullName>
    </recommendedName>
</protein>
<feature type="compositionally biased region" description="Basic residues" evidence="1">
    <location>
        <begin position="18"/>
        <end position="30"/>
    </location>
</feature>
<evidence type="ECO:0008006" key="4">
    <source>
        <dbReference type="Google" id="ProtNLM"/>
    </source>
</evidence>
<proteinExistence type="predicted"/>
<reference evidence="2 3" key="1">
    <citation type="submission" date="2021-06" db="EMBL/GenBank/DDBJ databases">
        <authorList>
            <person name="Palmer J.M."/>
        </authorList>
    </citation>
    <scope>NUCLEOTIDE SEQUENCE [LARGE SCALE GENOMIC DNA]</scope>
    <source>
        <strain evidence="2 3">XC_2019</strain>
        <tissue evidence="2">Muscle</tissue>
    </source>
</reference>
<dbReference type="PANTHER" id="PTHR14296">
    <property type="entry name" value="REMODELING AND SPACING FACTOR 1"/>
    <property type="match status" value="1"/>
</dbReference>
<keyword evidence="3" id="KW-1185">Reference proteome</keyword>
<dbReference type="EMBL" id="JAHRIN010047344">
    <property type="protein sequence ID" value="MEQ2208030.1"/>
    <property type="molecule type" value="Genomic_DNA"/>
</dbReference>